<gene>
    <name evidence="1" type="ORF">SD10_09105</name>
</gene>
<dbReference type="PATRIC" id="fig|1379870.5.peg.1983"/>
<dbReference type="RefSeq" id="WP_046573518.1">
    <property type="nucleotide sequence ID" value="NZ_CP010429.1"/>
</dbReference>
<evidence type="ECO:0000313" key="2">
    <source>
        <dbReference type="Proteomes" id="UP000033054"/>
    </source>
</evidence>
<evidence type="ECO:0000313" key="1">
    <source>
        <dbReference type="EMBL" id="AKD55038.1"/>
    </source>
</evidence>
<protein>
    <submittedName>
        <fullName evidence="1">Uncharacterized protein</fullName>
    </submittedName>
</protein>
<accession>A0A0E3ZVD1</accession>
<dbReference type="OrthoDB" id="927628at2"/>
<dbReference type="AlphaFoldDB" id="A0A0E3ZVD1"/>
<dbReference type="KEGG" id="srd:SD10_09105"/>
<dbReference type="STRING" id="1379870.SD10_09105"/>
<reference evidence="1 2" key="1">
    <citation type="journal article" date="2014" name="Curr. Microbiol.">
        <title>Spirosoma radiotolerans sp. nov., a gamma-radiation-resistant bacterium isolated from gamma ray-irradiated soil.</title>
        <authorList>
            <person name="Lee J.J."/>
            <person name="Srinivasan S."/>
            <person name="Lim S."/>
            <person name="Joe M."/>
            <person name="Im S."/>
            <person name="Bae S.I."/>
            <person name="Park K.R."/>
            <person name="Han J.H."/>
            <person name="Park S.H."/>
            <person name="Joo B.M."/>
            <person name="Park S.J."/>
            <person name="Kim M.K."/>
        </authorList>
    </citation>
    <scope>NUCLEOTIDE SEQUENCE [LARGE SCALE GENOMIC DNA]</scope>
    <source>
        <strain evidence="1 2">DG5A</strain>
    </source>
</reference>
<name>A0A0E3ZVD1_9BACT</name>
<dbReference type="Proteomes" id="UP000033054">
    <property type="component" value="Chromosome"/>
</dbReference>
<dbReference type="EMBL" id="CP010429">
    <property type="protein sequence ID" value="AKD55038.1"/>
    <property type="molecule type" value="Genomic_DNA"/>
</dbReference>
<keyword evidence="2" id="KW-1185">Reference proteome</keyword>
<dbReference type="HOGENOM" id="CLU_387274_0_0_10"/>
<organism evidence="1 2">
    <name type="scientific">Spirosoma radiotolerans</name>
    <dbReference type="NCBI Taxonomy" id="1379870"/>
    <lineage>
        <taxon>Bacteria</taxon>
        <taxon>Pseudomonadati</taxon>
        <taxon>Bacteroidota</taxon>
        <taxon>Cytophagia</taxon>
        <taxon>Cytophagales</taxon>
        <taxon>Cytophagaceae</taxon>
        <taxon>Spirosoma</taxon>
    </lineage>
</organism>
<proteinExistence type="predicted"/>
<sequence>MALTDNDYCQVTLSDGTKRYLPVALGTTCGQRPTIAQAQAALGTMLQEGFVPTDFHLASKGCVLSQIVVQGDNSNYTEDGESLPSGDGFDTSYTFERVGSDFAGHSFVSTPAPILTPVAQAKPRPTGNHYAFAAQTALNTALAKRIPQFAPHSSKILIYPGGLYTLDTDNAFIGRGWTHTSESAQWPNGQAYPAQFKRALEYANYAAAKRAADQLPDGHPSKQKLYDWSTLNPAFEGDHLFIDDEDTCKLYAAQWYIDFLQPDKQGGGVEYFSVNHEIWKIREGSPYDYVAQWYRQVGWITKEIIRLSEVDGKPMKSGMSDFGNLCATGPYFFDDNDSATGYPKYLSYGTINEPYRGNLQNNPLGAPSDLGALVLAGKAFAGVGHYMQHTSDGQSLFEKDGDGALIVSNGGLVYRTDKRAATICGQATVIYKDDNELAMIKRYGYEAANYANWFFRAGSVHLPMSNLRGAGYESVRFIEQFRLDTEAQSGSTLDSTGLNQAEFDMLNSRPLDPEWTEGNAIRMYLNADYMRGWMDSQPRTDLGADNNKQSKARASVEIYAKGFQRAANLNWIFDTPYQLIEPKLWLKNQGLVSARSDDEEFYRKPILRGGHCVKDGRRTIWMRGEWPCQDVDHTTDVLVWVDNGSAVSPSYLIRLDGRKTFLDYWQLPVDFPAFESKHVYFQFQTLRAELVTWRGDYREAKITSNPTPPALTD</sequence>